<keyword evidence="3" id="KW-0540">Nuclease</keyword>
<dbReference type="EMBL" id="FMZW01000003">
    <property type="protein sequence ID" value="SDC46716.1"/>
    <property type="molecule type" value="Genomic_DNA"/>
</dbReference>
<dbReference type="PANTHER" id="PTHR34139:SF1">
    <property type="entry name" value="RNASE MJ1380-RELATED"/>
    <property type="match status" value="1"/>
</dbReference>
<evidence type="ECO:0000256" key="3">
    <source>
        <dbReference type="ARBA" id="ARBA00022722"/>
    </source>
</evidence>
<dbReference type="InterPro" id="IPR008201">
    <property type="entry name" value="HepT-like"/>
</dbReference>
<dbReference type="Pfam" id="PF01934">
    <property type="entry name" value="HepT-like"/>
    <property type="match status" value="1"/>
</dbReference>
<keyword evidence="2" id="KW-1277">Toxin-antitoxin system</keyword>
<sequence length="114" mass="12985">MQPTVADRIGHIAAAIDSIRDITAGQTRESFTSNLVMRLAVERLLEMISEASRHIPTDLKAKETGINWRRLADLGNWLRHAYHRTDAGLLWIMIEDDLLPLKAFVDQLARESKH</sequence>
<accession>A0A1G6LVI4</accession>
<protein>
    <submittedName>
        <fullName evidence="6">Uncharacterized conserved protein, contains HEPN domain</fullName>
    </submittedName>
</protein>
<gene>
    <name evidence="6" type="ORF">SAMN05216337_100352</name>
</gene>
<evidence type="ECO:0000313" key="7">
    <source>
        <dbReference type="Proteomes" id="UP000199245"/>
    </source>
</evidence>
<dbReference type="GO" id="GO:0016787">
    <property type="term" value="F:hydrolase activity"/>
    <property type="evidence" value="ECO:0007669"/>
    <property type="project" value="UniProtKB-KW"/>
</dbReference>
<keyword evidence="4" id="KW-0547">Nucleotide-binding</keyword>
<name>A0A1G6LVI4_9BRAD</name>
<dbReference type="GO" id="GO:0110001">
    <property type="term" value="C:toxin-antitoxin complex"/>
    <property type="evidence" value="ECO:0007669"/>
    <property type="project" value="InterPro"/>
</dbReference>
<proteinExistence type="predicted"/>
<dbReference type="InterPro" id="IPR051813">
    <property type="entry name" value="HepT_RNase_toxin"/>
</dbReference>
<dbReference type="RefSeq" id="WP_092079463.1">
    <property type="nucleotide sequence ID" value="NZ_JACMYL010000166.1"/>
</dbReference>
<evidence type="ECO:0000256" key="1">
    <source>
        <dbReference type="ARBA" id="ARBA00022553"/>
    </source>
</evidence>
<dbReference type="PANTHER" id="PTHR34139">
    <property type="entry name" value="UPF0331 PROTEIN MJ0127"/>
    <property type="match status" value="1"/>
</dbReference>
<dbReference type="Proteomes" id="UP000199245">
    <property type="component" value="Unassembled WGS sequence"/>
</dbReference>
<evidence type="ECO:0000256" key="2">
    <source>
        <dbReference type="ARBA" id="ARBA00022649"/>
    </source>
</evidence>
<dbReference type="GO" id="GO:0000166">
    <property type="term" value="F:nucleotide binding"/>
    <property type="evidence" value="ECO:0007669"/>
    <property type="project" value="UniProtKB-KW"/>
</dbReference>
<dbReference type="AlphaFoldDB" id="A0A1G6LVI4"/>
<organism evidence="6 7">
    <name type="scientific">Bradyrhizobium brasilense</name>
    <dbReference type="NCBI Taxonomy" id="1419277"/>
    <lineage>
        <taxon>Bacteria</taxon>
        <taxon>Pseudomonadati</taxon>
        <taxon>Pseudomonadota</taxon>
        <taxon>Alphaproteobacteria</taxon>
        <taxon>Hyphomicrobiales</taxon>
        <taxon>Nitrobacteraceae</taxon>
        <taxon>Bradyrhizobium</taxon>
    </lineage>
</organism>
<evidence type="ECO:0000313" key="6">
    <source>
        <dbReference type="EMBL" id="SDC46716.1"/>
    </source>
</evidence>
<keyword evidence="5" id="KW-0378">Hydrolase</keyword>
<keyword evidence="1" id="KW-0597">Phosphoprotein</keyword>
<reference evidence="6 7" key="1">
    <citation type="submission" date="2016-10" db="EMBL/GenBank/DDBJ databases">
        <authorList>
            <person name="de Groot N.N."/>
        </authorList>
    </citation>
    <scope>NUCLEOTIDE SEQUENCE [LARGE SCALE GENOMIC DNA]</scope>
    <source>
        <strain evidence="6 7">R5</strain>
    </source>
</reference>
<dbReference type="GO" id="GO:0004540">
    <property type="term" value="F:RNA nuclease activity"/>
    <property type="evidence" value="ECO:0007669"/>
    <property type="project" value="InterPro"/>
</dbReference>
<evidence type="ECO:0000256" key="5">
    <source>
        <dbReference type="ARBA" id="ARBA00022801"/>
    </source>
</evidence>
<evidence type="ECO:0000256" key="4">
    <source>
        <dbReference type="ARBA" id="ARBA00022741"/>
    </source>
</evidence>